<dbReference type="GO" id="GO:1904115">
    <property type="term" value="C:axon cytoplasm"/>
    <property type="evidence" value="ECO:0007669"/>
    <property type="project" value="GOC"/>
</dbReference>
<reference evidence="9" key="2">
    <citation type="submission" date="2025-09" db="UniProtKB">
        <authorList>
            <consortium name="Ensembl"/>
        </authorList>
    </citation>
    <scope>IDENTIFICATION</scope>
</reference>
<feature type="domain" description="Trafficking kinesin-binding protein C-terminal" evidence="7">
    <location>
        <begin position="430"/>
        <end position="574"/>
    </location>
</feature>
<dbReference type="Pfam" id="PF12448">
    <property type="entry name" value="Milton"/>
    <property type="match status" value="1"/>
</dbReference>
<dbReference type="InterPro" id="IPR006933">
    <property type="entry name" value="HAP1_N"/>
</dbReference>
<feature type="compositionally biased region" description="Basic and acidic residues" evidence="6">
    <location>
        <begin position="639"/>
        <end position="650"/>
    </location>
</feature>
<dbReference type="Proteomes" id="UP000694560">
    <property type="component" value="Unplaced"/>
</dbReference>
<dbReference type="GO" id="GO:0047496">
    <property type="term" value="P:vesicle transport along microtubule"/>
    <property type="evidence" value="ECO:0007669"/>
    <property type="project" value="TreeGrafter"/>
</dbReference>
<feature type="domain" description="HAP1 N-terminal" evidence="8">
    <location>
        <begin position="78"/>
        <end position="379"/>
    </location>
</feature>
<evidence type="ECO:0000256" key="1">
    <source>
        <dbReference type="ARBA" id="ARBA00004173"/>
    </source>
</evidence>
<dbReference type="InterPro" id="IPR051946">
    <property type="entry name" value="Intracell_Traff-Reg"/>
</dbReference>
<evidence type="ECO:0000259" key="7">
    <source>
        <dbReference type="SMART" id="SM01423"/>
    </source>
</evidence>
<feature type="coiled-coil region" evidence="5">
    <location>
        <begin position="163"/>
        <end position="197"/>
    </location>
</feature>
<accession>A0A8C5X7T6</accession>
<protein>
    <recommendedName>
        <fullName evidence="11">Huntingtin-associated protein 1</fullName>
    </recommendedName>
</protein>
<dbReference type="PANTHER" id="PTHR15751">
    <property type="entry name" value="TRAFFICKING KINESIN-BINDING PROTEIN"/>
    <property type="match status" value="1"/>
</dbReference>
<evidence type="ECO:0008006" key="11">
    <source>
        <dbReference type="Google" id="ProtNLM"/>
    </source>
</evidence>
<dbReference type="Pfam" id="PF04849">
    <property type="entry name" value="HAP1_N"/>
    <property type="match status" value="1"/>
</dbReference>
<feature type="coiled-coil region" evidence="5">
    <location>
        <begin position="293"/>
        <end position="372"/>
    </location>
</feature>
<evidence type="ECO:0000256" key="4">
    <source>
        <dbReference type="ARBA" id="ARBA00023128"/>
    </source>
</evidence>
<evidence type="ECO:0000256" key="2">
    <source>
        <dbReference type="ARBA" id="ARBA00007007"/>
    </source>
</evidence>
<dbReference type="Gene3D" id="1.20.920.20">
    <property type="match status" value="1"/>
</dbReference>
<dbReference type="GO" id="GO:0030425">
    <property type="term" value="C:dendrite"/>
    <property type="evidence" value="ECO:0007669"/>
    <property type="project" value="TreeGrafter"/>
</dbReference>
<feature type="region of interest" description="Disordered" evidence="6">
    <location>
        <begin position="702"/>
        <end position="744"/>
    </location>
</feature>
<feature type="compositionally biased region" description="Polar residues" evidence="6">
    <location>
        <begin position="445"/>
        <end position="462"/>
    </location>
</feature>
<reference evidence="9" key="1">
    <citation type="submission" date="2025-08" db="UniProtKB">
        <authorList>
            <consortium name="Ensembl"/>
        </authorList>
    </citation>
    <scope>IDENTIFICATION</scope>
</reference>
<dbReference type="AlphaFoldDB" id="A0A8C5X7T6"/>
<evidence type="ECO:0000313" key="10">
    <source>
        <dbReference type="Proteomes" id="UP000694560"/>
    </source>
</evidence>
<keyword evidence="10" id="KW-1185">Reference proteome</keyword>
<feature type="coiled-coil region" evidence="5">
    <location>
        <begin position="240"/>
        <end position="267"/>
    </location>
</feature>
<feature type="region of interest" description="Disordered" evidence="6">
    <location>
        <begin position="627"/>
        <end position="682"/>
    </location>
</feature>
<dbReference type="GO" id="GO:0006605">
    <property type="term" value="P:protein targeting"/>
    <property type="evidence" value="ECO:0007669"/>
    <property type="project" value="TreeGrafter"/>
</dbReference>
<organism evidence="9 10">
    <name type="scientific">Malurus cyaneus samueli</name>
    <dbReference type="NCBI Taxonomy" id="2593467"/>
    <lineage>
        <taxon>Eukaryota</taxon>
        <taxon>Metazoa</taxon>
        <taxon>Chordata</taxon>
        <taxon>Craniata</taxon>
        <taxon>Vertebrata</taxon>
        <taxon>Euteleostomi</taxon>
        <taxon>Archelosauria</taxon>
        <taxon>Archosauria</taxon>
        <taxon>Dinosauria</taxon>
        <taxon>Saurischia</taxon>
        <taxon>Theropoda</taxon>
        <taxon>Coelurosauria</taxon>
        <taxon>Aves</taxon>
        <taxon>Neognathae</taxon>
        <taxon>Neoaves</taxon>
        <taxon>Telluraves</taxon>
        <taxon>Australaves</taxon>
        <taxon>Passeriformes</taxon>
        <taxon>Meliphagoidea</taxon>
        <taxon>Maluridae</taxon>
        <taxon>Malurus</taxon>
    </lineage>
</organism>
<dbReference type="GO" id="GO:0048011">
    <property type="term" value="P:neurotrophin TRK receptor signaling pathway"/>
    <property type="evidence" value="ECO:0007669"/>
    <property type="project" value="TreeGrafter"/>
</dbReference>
<evidence type="ECO:0000256" key="6">
    <source>
        <dbReference type="SAM" id="MobiDB-lite"/>
    </source>
</evidence>
<comment type="subcellular location">
    <subcellularLocation>
        <location evidence="1">Mitochondrion</location>
    </subcellularLocation>
</comment>
<dbReference type="OrthoDB" id="10067624at2759"/>
<evidence type="ECO:0000259" key="8">
    <source>
        <dbReference type="SMART" id="SM01424"/>
    </source>
</evidence>
<name>A0A8C5X7T6_9PASS</name>
<feature type="compositionally biased region" description="Polar residues" evidence="6">
    <location>
        <begin position="727"/>
        <end position="738"/>
    </location>
</feature>
<sequence length="757" mass="83544">MRGEQGRAGARLPECHPAGDPQYPHEWLWGQPQSQTPRGQSGLRGAGGAHRAQPTLSMCPPPWADTDVPEVELISLLGEQLPRYTLRADTVFGYDHGDWLRAPTSPPQPLAPLTPQQIEETLDYFLLCAERVVRITKTYHDIDAVTNLLDEKERDLELAARIGQSLLKQNRSLTERNELLEEQLELAKEEIAQLRHEVSMRDDLLHFYTTTTEESEPTTTTSTPLRRHESSLSLQQYFQYDTLQQKLKCLEEENQKLRMEATNIATETCQYEDQEQQLMIDCVEQFSEASQQVAHLSEELAHKAEDAARQQEEITQLLAQVADLQQKCRSVEELQQHLSAAKEVQQQLRMELRDLQEKYAECGGMLQEAREEVKSLRSRSLPNSTVSRYSTPSLLPKSLAAEIKGTMSSSTDYNYQRVFETVKAVNQAAKAKSCSESPHHVPGSKQLSAAHSEGASTPQTSCSGSEDGGQGLGGDSRAAPGRQDLEAAVQRLSVRQQSHLNEERSFFEAERERKLWRLKDGASSSGSLTPEGSVVSTGTSYSGSSELTAASSFSLGSLSYLPDKLQIVKPLEGSVTLHHWQQLAQPNLGGILVPRPGVLTKDFRQLDIDLEEVYSLNDLEEDDVDASSFRLLPTSTPTKAKERPRGERGVRGRRGRSPRDAPVLSRLPLASSPPDALRDASARNVPKSVCWGVCVPRAGTPTPSSALVDGEPHPGQGAVNAPGTLGNGHSFSPSTLGQQPGHFPSRVLGCPFINEHR</sequence>
<evidence type="ECO:0000313" key="9">
    <source>
        <dbReference type="Ensembl" id="ENSMCSP00000016915.1"/>
    </source>
</evidence>
<dbReference type="SMART" id="SM01423">
    <property type="entry name" value="Milton"/>
    <property type="match status" value="1"/>
</dbReference>
<feature type="region of interest" description="Disordered" evidence="6">
    <location>
        <begin position="519"/>
        <end position="541"/>
    </location>
</feature>
<feature type="region of interest" description="Disordered" evidence="6">
    <location>
        <begin position="433"/>
        <end position="480"/>
    </location>
</feature>
<dbReference type="PANTHER" id="PTHR15751:SF14">
    <property type="entry name" value="HUNTINGTIN-ASSOCIATED PROTEIN 1"/>
    <property type="match status" value="1"/>
</dbReference>
<dbReference type="GO" id="GO:0022008">
    <property type="term" value="P:neurogenesis"/>
    <property type="evidence" value="ECO:0007669"/>
    <property type="project" value="TreeGrafter"/>
</dbReference>
<dbReference type="GO" id="GO:0005739">
    <property type="term" value="C:mitochondrion"/>
    <property type="evidence" value="ECO:0007669"/>
    <property type="project" value="UniProtKB-SubCell"/>
</dbReference>
<keyword evidence="3 5" id="KW-0175">Coiled coil</keyword>
<feature type="compositionally biased region" description="Low complexity" evidence="6">
    <location>
        <begin position="532"/>
        <end position="541"/>
    </location>
</feature>
<dbReference type="InterPro" id="IPR022154">
    <property type="entry name" value="TRAK1/2_C"/>
</dbReference>
<feature type="region of interest" description="Disordered" evidence="6">
    <location>
        <begin position="1"/>
        <end position="58"/>
    </location>
</feature>
<dbReference type="Ensembl" id="ENSMCST00000017347.1">
    <property type="protein sequence ID" value="ENSMCSP00000016915.1"/>
    <property type="gene ID" value="ENSMCSG00000011726.1"/>
</dbReference>
<keyword evidence="4" id="KW-0496">Mitochondrion</keyword>
<dbReference type="GO" id="GO:0098957">
    <property type="term" value="P:anterograde axonal transport of mitochondrion"/>
    <property type="evidence" value="ECO:0007669"/>
    <property type="project" value="TreeGrafter"/>
</dbReference>
<dbReference type="GO" id="GO:0031410">
    <property type="term" value="C:cytoplasmic vesicle"/>
    <property type="evidence" value="ECO:0007669"/>
    <property type="project" value="TreeGrafter"/>
</dbReference>
<evidence type="ECO:0000256" key="3">
    <source>
        <dbReference type="ARBA" id="ARBA00023054"/>
    </source>
</evidence>
<evidence type="ECO:0000256" key="5">
    <source>
        <dbReference type="SAM" id="Coils"/>
    </source>
</evidence>
<dbReference type="GO" id="GO:0005102">
    <property type="term" value="F:signaling receptor binding"/>
    <property type="evidence" value="ECO:0007669"/>
    <property type="project" value="TreeGrafter"/>
</dbReference>
<dbReference type="GO" id="GO:0017022">
    <property type="term" value="F:myosin binding"/>
    <property type="evidence" value="ECO:0007669"/>
    <property type="project" value="TreeGrafter"/>
</dbReference>
<proteinExistence type="inferred from homology"/>
<dbReference type="SMART" id="SM01424">
    <property type="entry name" value="HAP1_N"/>
    <property type="match status" value="1"/>
</dbReference>
<comment type="similarity">
    <text evidence="2">Belongs to the milton family.</text>
</comment>
<dbReference type="GO" id="GO:0048311">
    <property type="term" value="P:mitochondrion distribution"/>
    <property type="evidence" value="ECO:0007669"/>
    <property type="project" value="TreeGrafter"/>
</dbReference>